<evidence type="ECO:0000313" key="4">
    <source>
        <dbReference type="Proteomes" id="UP000642144"/>
    </source>
</evidence>
<feature type="transmembrane region" description="Helical" evidence="1">
    <location>
        <begin position="245"/>
        <end position="263"/>
    </location>
</feature>
<dbReference type="RefSeq" id="WP_161056852.1">
    <property type="nucleotide sequence ID" value="NZ_WWCT01000020.1"/>
</dbReference>
<feature type="transmembrane region" description="Helical" evidence="1">
    <location>
        <begin position="61"/>
        <end position="80"/>
    </location>
</feature>
<dbReference type="InterPro" id="IPR002656">
    <property type="entry name" value="Acyl_transf_3_dom"/>
</dbReference>
<comment type="caution">
    <text evidence="3">The sequence shown here is derived from an EMBL/GenBank/DDBJ whole genome shotgun (WGS) entry which is preliminary data.</text>
</comment>
<organism evidence="3 4">
    <name type="scientific">Duganella levis</name>
    <dbReference type="NCBI Taxonomy" id="2692169"/>
    <lineage>
        <taxon>Bacteria</taxon>
        <taxon>Pseudomonadati</taxon>
        <taxon>Pseudomonadota</taxon>
        <taxon>Betaproteobacteria</taxon>
        <taxon>Burkholderiales</taxon>
        <taxon>Oxalobacteraceae</taxon>
        <taxon>Telluria group</taxon>
        <taxon>Duganella</taxon>
    </lineage>
</organism>
<reference evidence="3 4" key="1">
    <citation type="submission" date="2019-12" db="EMBL/GenBank/DDBJ databases">
        <title>Novel species isolated from a subtropical stream in China.</title>
        <authorList>
            <person name="Lu H."/>
        </authorList>
    </citation>
    <scope>NUCLEOTIDE SEQUENCE [LARGE SCALE GENOMIC DNA]</scope>
    <source>
        <strain evidence="3 4">CY42W</strain>
    </source>
</reference>
<feature type="transmembrane region" description="Helical" evidence="1">
    <location>
        <begin position="100"/>
        <end position="122"/>
    </location>
</feature>
<dbReference type="InterPro" id="IPR050879">
    <property type="entry name" value="Acyltransferase_3"/>
</dbReference>
<keyword evidence="4" id="KW-1185">Reference proteome</keyword>
<feature type="transmembrane region" description="Helical" evidence="1">
    <location>
        <begin position="29"/>
        <end position="54"/>
    </location>
</feature>
<dbReference type="Pfam" id="PF01757">
    <property type="entry name" value="Acyl_transf_3"/>
    <property type="match status" value="1"/>
</dbReference>
<evidence type="ECO:0000313" key="3">
    <source>
        <dbReference type="EMBL" id="MYN29073.1"/>
    </source>
</evidence>
<dbReference type="EMBL" id="WWCT01000020">
    <property type="protein sequence ID" value="MYN29073.1"/>
    <property type="molecule type" value="Genomic_DNA"/>
</dbReference>
<feature type="transmembrane region" description="Helical" evidence="1">
    <location>
        <begin position="160"/>
        <end position="182"/>
    </location>
</feature>
<dbReference type="PANTHER" id="PTHR23028">
    <property type="entry name" value="ACETYLTRANSFERASE"/>
    <property type="match status" value="1"/>
</dbReference>
<feature type="transmembrane region" description="Helical" evidence="1">
    <location>
        <begin position="189"/>
        <end position="207"/>
    </location>
</feature>
<sequence length="389" mass="43458">MPISSLSAARDQLPHADGRIHQLDGLRGLLAFFVALFHLLAALPELSSFVLGAAPIFLQGWYAVDVFFVMSGFVMLHVYGRTFRDGVTLPSFLSFMWARVARLYPVHLFAMLATLVLMVPMLRHNQGEFLAWTGRYSLGTFIGSLLMVQSPWVAYRSWNFPAWSISAEWHAYLLFPLLVLLLRKCSMRLSWGLIGIGAVIPLLLYLSPYEVDQYPTNGAVVLMRVLPLFVVGMALHLVWSHLRHLPAALAAAVVVATLVLLSIPAAAPYAVLLVPLLVLSALCTPWLQRWLSRASLLWLGKISYSLYMTHALVALLLSVGLRHLHRWQGADFLLGVAASLLIWLMGALLSLGVGWATWKWVEVPGRSYLMRYQGMFAKRFPATPHESSR</sequence>
<evidence type="ECO:0000256" key="1">
    <source>
        <dbReference type="SAM" id="Phobius"/>
    </source>
</evidence>
<gene>
    <name evidence="3" type="ORF">GTP69_21955</name>
</gene>
<feature type="transmembrane region" description="Helical" evidence="1">
    <location>
        <begin position="269"/>
        <end position="287"/>
    </location>
</feature>
<keyword evidence="3" id="KW-0808">Transferase</keyword>
<keyword evidence="1" id="KW-0812">Transmembrane</keyword>
<keyword evidence="1" id="KW-0472">Membrane</keyword>
<name>A0ABW9W530_9BURK</name>
<dbReference type="Proteomes" id="UP000642144">
    <property type="component" value="Unassembled WGS sequence"/>
</dbReference>
<proteinExistence type="predicted"/>
<accession>A0ABW9W530</accession>
<feature type="domain" description="Acyltransferase 3" evidence="2">
    <location>
        <begin position="21"/>
        <end position="358"/>
    </location>
</feature>
<feature type="transmembrane region" description="Helical" evidence="1">
    <location>
        <begin position="219"/>
        <end position="238"/>
    </location>
</feature>
<feature type="transmembrane region" description="Helical" evidence="1">
    <location>
        <begin position="299"/>
        <end position="320"/>
    </location>
</feature>
<feature type="transmembrane region" description="Helical" evidence="1">
    <location>
        <begin position="332"/>
        <end position="358"/>
    </location>
</feature>
<keyword evidence="3" id="KW-0012">Acyltransferase</keyword>
<keyword evidence="1" id="KW-1133">Transmembrane helix</keyword>
<protein>
    <submittedName>
        <fullName evidence="3">Acyltransferase family protein</fullName>
    </submittedName>
</protein>
<evidence type="ECO:0000259" key="2">
    <source>
        <dbReference type="Pfam" id="PF01757"/>
    </source>
</evidence>
<dbReference type="GO" id="GO:0016746">
    <property type="term" value="F:acyltransferase activity"/>
    <property type="evidence" value="ECO:0007669"/>
    <property type="project" value="UniProtKB-KW"/>
</dbReference>